<sequence length="164" mass="18123">TTSFEHSKLIDPDLDTVALDAVSALEDSPSRVGDTVQLPDHTTSFEHANQTDIPADLVAQDKTTISEDIVMEHITEMTLDIDSSFCSSKSSHTSSFEDNNDSSLHTSAHNEHILEDMDVDIKPPRLHPEDMDVEPPRPHPEIEAFDDKISSIDQTCVTNSTELP</sequence>
<feature type="compositionally biased region" description="Basic and acidic residues" evidence="1">
    <location>
        <begin position="121"/>
        <end position="150"/>
    </location>
</feature>
<organism evidence="2">
    <name type="scientific">Arion vulgaris</name>
    <dbReference type="NCBI Taxonomy" id="1028688"/>
    <lineage>
        <taxon>Eukaryota</taxon>
        <taxon>Metazoa</taxon>
        <taxon>Spiralia</taxon>
        <taxon>Lophotrochozoa</taxon>
        <taxon>Mollusca</taxon>
        <taxon>Gastropoda</taxon>
        <taxon>Heterobranchia</taxon>
        <taxon>Euthyneura</taxon>
        <taxon>Panpulmonata</taxon>
        <taxon>Eupulmonata</taxon>
        <taxon>Stylommatophora</taxon>
        <taxon>Helicina</taxon>
        <taxon>Arionoidea</taxon>
        <taxon>Arionidae</taxon>
        <taxon>Arion</taxon>
    </lineage>
</organism>
<feature type="non-terminal residue" evidence="2">
    <location>
        <position position="1"/>
    </location>
</feature>
<feature type="region of interest" description="Disordered" evidence="1">
    <location>
        <begin position="85"/>
        <end position="105"/>
    </location>
</feature>
<feature type="non-terminal residue" evidence="2">
    <location>
        <position position="164"/>
    </location>
</feature>
<dbReference type="AlphaFoldDB" id="A0A0B6YH57"/>
<dbReference type="EMBL" id="HACG01008698">
    <property type="protein sequence ID" value="CEK55563.1"/>
    <property type="molecule type" value="Transcribed_RNA"/>
</dbReference>
<name>A0A0B6YH57_9EUPU</name>
<feature type="region of interest" description="Disordered" evidence="1">
    <location>
        <begin position="121"/>
        <end position="164"/>
    </location>
</feature>
<evidence type="ECO:0000313" key="2">
    <source>
        <dbReference type="EMBL" id="CEK55563.1"/>
    </source>
</evidence>
<protein>
    <submittedName>
        <fullName evidence="2">Uncharacterized protein</fullName>
    </submittedName>
</protein>
<feature type="compositionally biased region" description="Polar residues" evidence="1">
    <location>
        <begin position="151"/>
        <end position="164"/>
    </location>
</feature>
<proteinExistence type="predicted"/>
<accession>A0A0B6YH57</accession>
<evidence type="ECO:0000256" key="1">
    <source>
        <dbReference type="SAM" id="MobiDB-lite"/>
    </source>
</evidence>
<feature type="compositionally biased region" description="Low complexity" evidence="1">
    <location>
        <begin position="85"/>
        <end position="94"/>
    </location>
</feature>
<gene>
    <name evidence="2" type="primary">ORF25506</name>
</gene>
<reference evidence="2" key="1">
    <citation type="submission" date="2014-12" db="EMBL/GenBank/DDBJ databases">
        <title>Insight into the proteome of Arion vulgaris.</title>
        <authorList>
            <person name="Aradska J."/>
            <person name="Bulat T."/>
            <person name="Smidak R."/>
            <person name="Sarate P."/>
            <person name="Gangsoo J."/>
            <person name="Sialana F."/>
            <person name="Bilban M."/>
            <person name="Lubec G."/>
        </authorList>
    </citation>
    <scope>NUCLEOTIDE SEQUENCE</scope>
    <source>
        <tissue evidence="2">Skin</tissue>
    </source>
</reference>